<dbReference type="InterPro" id="IPR013151">
    <property type="entry name" value="Immunoglobulin_dom"/>
</dbReference>
<dbReference type="InterPro" id="IPR007110">
    <property type="entry name" value="Ig-like_dom"/>
</dbReference>
<organism evidence="3 4">
    <name type="scientific">Adineta ricciae</name>
    <name type="common">Rotifer</name>
    <dbReference type="NCBI Taxonomy" id="249248"/>
    <lineage>
        <taxon>Eukaryota</taxon>
        <taxon>Metazoa</taxon>
        <taxon>Spiralia</taxon>
        <taxon>Gnathifera</taxon>
        <taxon>Rotifera</taxon>
        <taxon>Eurotatoria</taxon>
        <taxon>Bdelloidea</taxon>
        <taxon>Adinetida</taxon>
        <taxon>Adinetidae</taxon>
        <taxon>Adineta</taxon>
    </lineage>
</organism>
<keyword evidence="1" id="KW-0812">Transmembrane</keyword>
<dbReference type="PANTHER" id="PTHR23279:SF36">
    <property type="entry name" value="DEFECTIVE PROBOSCIS EXTENSION RESPONSE 9, ISOFORM A"/>
    <property type="match status" value="1"/>
</dbReference>
<dbReference type="Pfam" id="PF00047">
    <property type="entry name" value="ig"/>
    <property type="match status" value="1"/>
</dbReference>
<dbReference type="Gene3D" id="2.60.40.10">
    <property type="entry name" value="Immunoglobulins"/>
    <property type="match status" value="2"/>
</dbReference>
<accession>A0A814D635</accession>
<feature type="domain" description="Ig-like" evidence="2">
    <location>
        <begin position="114"/>
        <end position="197"/>
    </location>
</feature>
<sequence length="485" mass="53948">MYYLTNFHAHYPDAHVIIANCSDTVSLACPVGFESNTSSAVPTMWFRLYENAYPQPLILGDRQLIDDQRFMLRTQNTNRHLEIIGVRKDDEGYYLCKSGNEIQTSYNITILSNSCIDIIPDQIHTNSDEPFQIICRVRSIENSDEVNFHVEWTRNDYLLENNLTESSSNYSSADGILYDTLTIKNATRNDTGIYKCRYGQDLVATAQIVVNHYPGGSKSRRLISQLRGNSSLSRASLRTSMHLIATLALVFCISAVNVRALDLCKGSSSDAQEEFQWKLDNAPIVVYGTATEVKNQNVTFTINCVLKGSLPVNKIYLGQPTDVLNVTECHYLAPNRNYIVFLESTQTIGAGSTTIYKFANMEEIEVNANTAKNFMDEECADQDDEGIEMTMFFASDKLQCNKFTATCNAANKKAILAQTYPPLTTGTTFLGGYKKVLGVPSENDAAISSKTNGGIGDEVRNAAAMSTISISMIISFVVLLMKFRL</sequence>
<dbReference type="InterPro" id="IPR003599">
    <property type="entry name" value="Ig_sub"/>
</dbReference>
<dbReference type="InterPro" id="IPR037448">
    <property type="entry name" value="Zig-8"/>
</dbReference>
<feature type="domain" description="Ig-like" evidence="2">
    <location>
        <begin position="12"/>
        <end position="109"/>
    </location>
</feature>
<dbReference type="GO" id="GO:0050808">
    <property type="term" value="P:synapse organization"/>
    <property type="evidence" value="ECO:0007669"/>
    <property type="project" value="TreeGrafter"/>
</dbReference>
<evidence type="ECO:0000313" key="3">
    <source>
        <dbReference type="EMBL" id="CAF0951514.1"/>
    </source>
</evidence>
<dbReference type="SMART" id="SM00409">
    <property type="entry name" value="IG"/>
    <property type="match status" value="2"/>
</dbReference>
<evidence type="ECO:0000313" key="4">
    <source>
        <dbReference type="Proteomes" id="UP000663828"/>
    </source>
</evidence>
<gene>
    <name evidence="3" type="ORF">XAT740_LOCUS10689</name>
</gene>
<evidence type="ECO:0000256" key="1">
    <source>
        <dbReference type="SAM" id="Phobius"/>
    </source>
</evidence>
<comment type="caution">
    <text evidence="3">The sequence shown here is derived from an EMBL/GenBank/DDBJ whole genome shotgun (WGS) entry which is preliminary data.</text>
</comment>
<protein>
    <recommendedName>
        <fullName evidence="2">Ig-like domain-containing protein</fullName>
    </recommendedName>
</protein>
<keyword evidence="1" id="KW-1133">Transmembrane helix</keyword>
<name>A0A814D635_ADIRI</name>
<proteinExistence type="predicted"/>
<dbReference type="PANTHER" id="PTHR23279">
    <property type="entry name" value="DEFECTIVE PROBOSCIS EXTENSION RESPONSE DPR -RELATED"/>
    <property type="match status" value="1"/>
</dbReference>
<dbReference type="InterPro" id="IPR013783">
    <property type="entry name" value="Ig-like_fold"/>
</dbReference>
<dbReference type="AlphaFoldDB" id="A0A814D635"/>
<dbReference type="InterPro" id="IPR036179">
    <property type="entry name" value="Ig-like_dom_sf"/>
</dbReference>
<dbReference type="GO" id="GO:0032589">
    <property type="term" value="C:neuron projection membrane"/>
    <property type="evidence" value="ECO:0007669"/>
    <property type="project" value="TreeGrafter"/>
</dbReference>
<keyword evidence="1" id="KW-0472">Membrane</keyword>
<dbReference type="EMBL" id="CAJNOR010000575">
    <property type="protein sequence ID" value="CAF0951514.1"/>
    <property type="molecule type" value="Genomic_DNA"/>
</dbReference>
<dbReference type="PROSITE" id="PS50835">
    <property type="entry name" value="IG_LIKE"/>
    <property type="match status" value="2"/>
</dbReference>
<keyword evidence="4" id="KW-1185">Reference proteome</keyword>
<evidence type="ECO:0000259" key="2">
    <source>
        <dbReference type="PROSITE" id="PS50835"/>
    </source>
</evidence>
<reference evidence="3" key="1">
    <citation type="submission" date="2021-02" db="EMBL/GenBank/DDBJ databases">
        <authorList>
            <person name="Nowell W R."/>
        </authorList>
    </citation>
    <scope>NUCLEOTIDE SEQUENCE</scope>
</reference>
<dbReference type="Proteomes" id="UP000663828">
    <property type="component" value="Unassembled WGS sequence"/>
</dbReference>
<feature type="transmembrane region" description="Helical" evidence="1">
    <location>
        <begin position="462"/>
        <end position="481"/>
    </location>
</feature>
<dbReference type="SUPFAM" id="SSF48726">
    <property type="entry name" value="Immunoglobulin"/>
    <property type="match status" value="2"/>
</dbReference>